<gene>
    <name evidence="5" type="ORF">LWI29_002076</name>
</gene>
<dbReference type="PRINTS" id="PR00634">
    <property type="entry name" value="BETALLERGEN"/>
</dbReference>
<reference evidence="5" key="2">
    <citation type="submission" date="2023-06" db="EMBL/GenBank/DDBJ databases">
        <authorList>
            <person name="Swenson N.G."/>
            <person name="Wegrzyn J.L."/>
            <person name="Mcevoy S.L."/>
        </authorList>
    </citation>
    <scope>NUCLEOTIDE SEQUENCE</scope>
    <source>
        <strain evidence="5">NS2018</strain>
        <tissue evidence="5">Leaf</tissue>
    </source>
</reference>
<evidence type="ECO:0000313" key="5">
    <source>
        <dbReference type="EMBL" id="KAK0606649.1"/>
    </source>
</evidence>
<keyword evidence="3" id="KW-0568">Pathogenesis-related protein</keyword>
<comment type="similarity">
    <text evidence="1">Belongs to the BetVI family.</text>
</comment>
<dbReference type="EMBL" id="JAUESC010000001">
    <property type="protein sequence ID" value="KAK0606649.1"/>
    <property type="molecule type" value="Genomic_DNA"/>
</dbReference>
<dbReference type="Pfam" id="PF00407">
    <property type="entry name" value="Bet_v_1"/>
    <property type="match status" value="1"/>
</dbReference>
<feature type="domain" description="Bet v I/Major latex protein" evidence="4">
    <location>
        <begin position="5"/>
        <end position="157"/>
    </location>
</feature>
<dbReference type="PANTHER" id="PTHR31213">
    <property type="entry name" value="OS08G0374000 PROTEIN-RELATED"/>
    <property type="match status" value="1"/>
</dbReference>
<dbReference type="AlphaFoldDB" id="A0AA39TCH4"/>
<comment type="caution">
    <text evidence="5">The sequence shown here is derived from an EMBL/GenBank/DDBJ whole genome shotgun (WGS) entry which is preliminary data.</text>
</comment>
<dbReference type="CDD" id="cd07816">
    <property type="entry name" value="Bet_v1-like"/>
    <property type="match status" value="1"/>
</dbReference>
<organism evidence="5 6">
    <name type="scientific">Acer saccharum</name>
    <name type="common">Sugar maple</name>
    <dbReference type="NCBI Taxonomy" id="4024"/>
    <lineage>
        <taxon>Eukaryota</taxon>
        <taxon>Viridiplantae</taxon>
        <taxon>Streptophyta</taxon>
        <taxon>Embryophyta</taxon>
        <taxon>Tracheophyta</taxon>
        <taxon>Spermatophyta</taxon>
        <taxon>Magnoliopsida</taxon>
        <taxon>eudicotyledons</taxon>
        <taxon>Gunneridae</taxon>
        <taxon>Pentapetalae</taxon>
        <taxon>rosids</taxon>
        <taxon>malvids</taxon>
        <taxon>Sapindales</taxon>
        <taxon>Sapindaceae</taxon>
        <taxon>Hippocastanoideae</taxon>
        <taxon>Acereae</taxon>
        <taxon>Acer</taxon>
    </lineage>
</organism>
<proteinExistence type="inferred from homology"/>
<dbReference type="PANTHER" id="PTHR31213:SF55">
    <property type="entry name" value="STRESS-INDUCED PROTEIN SAM22"/>
    <property type="match status" value="1"/>
</dbReference>
<dbReference type="Proteomes" id="UP001168877">
    <property type="component" value="Unassembled WGS sequence"/>
</dbReference>
<dbReference type="GO" id="GO:0005634">
    <property type="term" value="C:nucleus"/>
    <property type="evidence" value="ECO:0007669"/>
    <property type="project" value="TreeGrafter"/>
</dbReference>
<dbReference type="SUPFAM" id="SSF55961">
    <property type="entry name" value="Bet v1-like"/>
    <property type="match status" value="1"/>
</dbReference>
<dbReference type="InterPro" id="IPR024949">
    <property type="entry name" value="Bet_v_I_allergen"/>
</dbReference>
<dbReference type="SMART" id="SM01037">
    <property type="entry name" value="Bet_v_1"/>
    <property type="match status" value="1"/>
</dbReference>
<dbReference type="InterPro" id="IPR023393">
    <property type="entry name" value="START-like_dom_sf"/>
</dbReference>
<reference evidence="5" key="1">
    <citation type="journal article" date="2022" name="Plant J.">
        <title>Strategies of tolerance reflected in two North American maple genomes.</title>
        <authorList>
            <person name="McEvoy S.L."/>
            <person name="Sezen U.U."/>
            <person name="Trouern-Trend A."/>
            <person name="McMahon S.M."/>
            <person name="Schaberg P.G."/>
            <person name="Yang J."/>
            <person name="Wegrzyn J.L."/>
            <person name="Swenson N.G."/>
        </authorList>
    </citation>
    <scope>NUCLEOTIDE SEQUENCE</scope>
    <source>
        <strain evidence="5">NS2018</strain>
    </source>
</reference>
<dbReference type="GO" id="GO:0006952">
    <property type="term" value="P:defense response"/>
    <property type="evidence" value="ECO:0007669"/>
    <property type="project" value="UniProtKB-KW"/>
</dbReference>
<dbReference type="InterPro" id="IPR050279">
    <property type="entry name" value="Plant_def-hormone_signal"/>
</dbReference>
<evidence type="ECO:0000259" key="4">
    <source>
        <dbReference type="SMART" id="SM01037"/>
    </source>
</evidence>
<dbReference type="Gene3D" id="3.30.530.20">
    <property type="match status" value="1"/>
</dbReference>
<keyword evidence="2" id="KW-0611">Plant defense</keyword>
<sequence>MGVFTYEMEVITEIPTAKMFNAVVLDGDNLLPKIIPQAIKNVELLEGDGGPGSIKKITFGEGSQFKYVKHKVDAVDKENLSYGYSVIEGDALLNNELEKIVYETKVSPSPSGGGSICKNTSKYYTIGEFKIQEEQIKAGKDKASALYKAFEAYLLANPDAY</sequence>
<dbReference type="InterPro" id="IPR000916">
    <property type="entry name" value="Bet_v_I/MLP"/>
</dbReference>
<dbReference type="GO" id="GO:0005737">
    <property type="term" value="C:cytoplasm"/>
    <property type="evidence" value="ECO:0007669"/>
    <property type="project" value="TreeGrafter"/>
</dbReference>
<protein>
    <recommendedName>
        <fullName evidence="4">Bet v I/Major latex protein domain-containing protein</fullName>
    </recommendedName>
</protein>
<dbReference type="GO" id="GO:0004864">
    <property type="term" value="F:protein phosphatase inhibitor activity"/>
    <property type="evidence" value="ECO:0007669"/>
    <property type="project" value="InterPro"/>
</dbReference>
<dbReference type="GO" id="GO:0010427">
    <property type="term" value="F:abscisic acid binding"/>
    <property type="evidence" value="ECO:0007669"/>
    <property type="project" value="InterPro"/>
</dbReference>
<evidence type="ECO:0000313" key="6">
    <source>
        <dbReference type="Proteomes" id="UP001168877"/>
    </source>
</evidence>
<dbReference type="GO" id="GO:0038023">
    <property type="term" value="F:signaling receptor activity"/>
    <property type="evidence" value="ECO:0007669"/>
    <property type="project" value="InterPro"/>
</dbReference>
<evidence type="ECO:0000256" key="3">
    <source>
        <dbReference type="ARBA" id="ARBA00023265"/>
    </source>
</evidence>
<accession>A0AA39TCH4</accession>
<dbReference type="GO" id="GO:0009738">
    <property type="term" value="P:abscisic acid-activated signaling pathway"/>
    <property type="evidence" value="ECO:0007669"/>
    <property type="project" value="InterPro"/>
</dbReference>
<keyword evidence="6" id="KW-1185">Reference proteome</keyword>
<dbReference type="FunFam" id="3.30.530.20:FF:000007">
    <property type="entry name" value="Major pollen allergen Bet v 1-A"/>
    <property type="match status" value="1"/>
</dbReference>
<evidence type="ECO:0000256" key="2">
    <source>
        <dbReference type="ARBA" id="ARBA00022821"/>
    </source>
</evidence>
<evidence type="ECO:0000256" key="1">
    <source>
        <dbReference type="ARBA" id="ARBA00009744"/>
    </source>
</evidence>
<name>A0AA39TCH4_ACESA</name>